<dbReference type="AlphaFoldDB" id="A0A7W7AC89"/>
<sequence>MTGAKGIILVMQNSKPGREQEHIDWYVRHHVKDVSGIQGTVRGEYTRLANPQGTERWNKAACYWTAGDPLPVLAETMQNVGAGVWDMSGADALDRDTVRLTTGLALTDRVRSPHGEDAIGQDRVLFIVMTNCTPGDDDAFNAWYNDRHIPDVLDVPGFVAAQRFRFIDPPNFKPAPYQYLALYEIRADEADSALAELTARAGTDRMVLSPTLDTADVHAGVFAVLATCEGASAKS</sequence>
<evidence type="ECO:0008006" key="3">
    <source>
        <dbReference type="Google" id="ProtNLM"/>
    </source>
</evidence>
<dbReference type="EMBL" id="JACHOA010000005">
    <property type="protein sequence ID" value="MBB4614364.1"/>
    <property type="molecule type" value="Genomic_DNA"/>
</dbReference>
<dbReference type="RefSeq" id="WP_144904955.1">
    <property type="nucleotide sequence ID" value="NZ_JACHOA010000005.1"/>
</dbReference>
<gene>
    <name evidence="1" type="ORF">GGR37_002651</name>
</gene>
<evidence type="ECO:0000313" key="1">
    <source>
        <dbReference type="EMBL" id="MBB4614364.1"/>
    </source>
</evidence>
<dbReference type="OrthoDB" id="3034735at2"/>
<dbReference type="SUPFAM" id="SSF54909">
    <property type="entry name" value="Dimeric alpha+beta barrel"/>
    <property type="match status" value="1"/>
</dbReference>
<keyword evidence="2" id="KW-1185">Reference proteome</keyword>
<dbReference type="Gene3D" id="3.30.70.100">
    <property type="match status" value="1"/>
</dbReference>
<evidence type="ECO:0000313" key="2">
    <source>
        <dbReference type="Proteomes" id="UP000538566"/>
    </source>
</evidence>
<comment type="caution">
    <text evidence="1">The sequence shown here is derived from an EMBL/GenBank/DDBJ whole genome shotgun (WGS) entry which is preliminary data.</text>
</comment>
<accession>A0A7W7AC89</accession>
<protein>
    <recommendedName>
        <fullName evidence="3">EthD domain-containing protein</fullName>
    </recommendedName>
</protein>
<organism evidence="1 2">
    <name type="scientific">Novosphingobium taihuense</name>
    <dbReference type="NCBI Taxonomy" id="260085"/>
    <lineage>
        <taxon>Bacteria</taxon>
        <taxon>Pseudomonadati</taxon>
        <taxon>Pseudomonadota</taxon>
        <taxon>Alphaproteobacteria</taxon>
        <taxon>Sphingomonadales</taxon>
        <taxon>Sphingomonadaceae</taxon>
        <taxon>Novosphingobium</taxon>
    </lineage>
</organism>
<dbReference type="Proteomes" id="UP000538566">
    <property type="component" value="Unassembled WGS sequence"/>
</dbReference>
<dbReference type="InterPro" id="IPR011008">
    <property type="entry name" value="Dimeric_a/b-barrel"/>
</dbReference>
<reference evidence="1 2" key="1">
    <citation type="submission" date="2020-08" db="EMBL/GenBank/DDBJ databases">
        <title>Genomic Encyclopedia of Type Strains, Phase IV (KMG-IV): sequencing the most valuable type-strain genomes for metagenomic binning, comparative biology and taxonomic classification.</title>
        <authorList>
            <person name="Goeker M."/>
        </authorList>
    </citation>
    <scope>NUCLEOTIDE SEQUENCE [LARGE SCALE GENOMIC DNA]</scope>
    <source>
        <strain evidence="1 2">DSM 17507</strain>
    </source>
</reference>
<name>A0A7W7AC89_9SPHN</name>
<proteinExistence type="predicted"/>